<dbReference type="Pfam" id="PF04199">
    <property type="entry name" value="Cyclase"/>
    <property type="match status" value="1"/>
</dbReference>
<dbReference type="PANTHER" id="PTHR31118:SF12">
    <property type="entry name" value="CYCLASE-LIKE PROTEIN 2"/>
    <property type="match status" value="1"/>
</dbReference>
<accession>A0ABP8I2I9</accession>
<keyword evidence="2" id="KW-1185">Reference proteome</keyword>
<comment type="caution">
    <text evidence="1">The sequence shown here is derived from an EMBL/GenBank/DDBJ whole genome shotgun (WGS) entry which is preliminary data.</text>
</comment>
<organism evidence="1 2">
    <name type="scientific">Variovorax defluvii</name>
    <dbReference type="NCBI Taxonomy" id="913761"/>
    <lineage>
        <taxon>Bacteria</taxon>
        <taxon>Pseudomonadati</taxon>
        <taxon>Pseudomonadota</taxon>
        <taxon>Betaproteobacteria</taxon>
        <taxon>Burkholderiales</taxon>
        <taxon>Comamonadaceae</taxon>
        <taxon>Variovorax</taxon>
    </lineage>
</organism>
<proteinExistence type="predicted"/>
<dbReference type="RefSeq" id="WP_345539777.1">
    <property type="nucleotide sequence ID" value="NZ_BAABGJ010000060.1"/>
</dbReference>
<gene>
    <name evidence="1" type="ORF">GCM10023165_37290</name>
</gene>
<name>A0ABP8I2I9_9BURK</name>
<dbReference type="Gene3D" id="3.50.30.50">
    <property type="entry name" value="Putative cyclase"/>
    <property type="match status" value="1"/>
</dbReference>
<reference evidence="2" key="1">
    <citation type="journal article" date="2019" name="Int. J. Syst. Evol. Microbiol.">
        <title>The Global Catalogue of Microorganisms (GCM) 10K type strain sequencing project: providing services to taxonomists for standard genome sequencing and annotation.</title>
        <authorList>
            <consortium name="The Broad Institute Genomics Platform"/>
            <consortium name="The Broad Institute Genome Sequencing Center for Infectious Disease"/>
            <person name="Wu L."/>
            <person name="Ma J."/>
        </authorList>
    </citation>
    <scope>NUCLEOTIDE SEQUENCE [LARGE SCALE GENOMIC DNA]</scope>
    <source>
        <strain evidence="2">JCM 17804</strain>
    </source>
</reference>
<sequence length="270" mass="29733">MTMTDELMSTAEILGGLVGALASGRIRVVDLTQTLTPEFPQIALPPEMGQCWPFRIEEVSKYDERGPGWYWNNFSCGEHTGTHFDAPIHWISGRDLPNNSVDTIPVQHFVAPACVIDCAKEVAADPDYLMTVDDIERFEAAHGRIPRGAWVLMRTDWSKRTDPEAYQNFDETGQHTPGPSTEAVRFLVEQRDVLGFGSEAIGTDAGQGYHLRPPYPCHYFMHGAGRYGLQCLSNLDKLPPTGAVLICPPLKIEKGSGSPLRVLALVGAQP</sequence>
<dbReference type="EMBL" id="BAABGJ010000060">
    <property type="protein sequence ID" value="GAA4350010.1"/>
    <property type="molecule type" value="Genomic_DNA"/>
</dbReference>
<dbReference type="InterPro" id="IPR037175">
    <property type="entry name" value="KFase_sf"/>
</dbReference>
<dbReference type="InterPro" id="IPR007325">
    <property type="entry name" value="KFase/CYL"/>
</dbReference>
<protein>
    <submittedName>
        <fullName evidence="1">Cyclase family protein</fullName>
    </submittedName>
</protein>
<evidence type="ECO:0000313" key="2">
    <source>
        <dbReference type="Proteomes" id="UP001500975"/>
    </source>
</evidence>
<evidence type="ECO:0000313" key="1">
    <source>
        <dbReference type="EMBL" id="GAA4350010.1"/>
    </source>
</evidence>
<dbReference type="SUPFAM" id="SSF102198">
    <property type="entry name" value="Putative cyclase"/>
    <property type="match status" value="1"/>
</dbReference>
<dbReference type="Proteomes" id="UP001500975">
    <property type="component" value="Unassembled WGS sequence"/>
</dbReference>
<dbReference type="PANTHER" id="PTHR31118">
    <property type="entry name" value="CYCLASE-LIKE PROTEIN 2"/>
    <property type="match status" value="1"/>
</dbReference>